<evidence type="ECO:0000313" key="2">
    <source>
        <dbReference type="EMBL" id="ARU06621.1"/>
    </source>
</evidence>
<keyword evidence="1" id="KW-0812">Transmembrane</keyword>
<keyword evidence="1" id="KW-0472">Membrane</keyword>
<feature type="transmembrane region" description="Helical" evidence="1">
    <location>
        <begin position="99"/>
        <end position="117"/>
    </location>
</feature>
<dbReference type="Proteomes" id="UP000196138">
    <property type="component" value="Chromosome"/>
</dbReference>
<keyword evidence="1" id="KW-1133">Transmembrane helix</keyword>
<protein>
    <recommendedName>
        <fullName evidence="4">DUF454 domain-containing protein</fullName>
    </recommendedName>
</protein>
<dbReference type="KEGG" id="cser:CCO03_03280"/>
<reference evidence="2 3" key="1">
    <citation type="submission" date="2017-05" db="EMBL/GenBank/DDBJ databases">
        <authorList>
            <person name="Song R."/>
            <person name="Chenine A.L."/>
            <person name="Ruprecht R.M."/>
        </authorList>
    </citation>
    <scope>NUCLEOTIDE SEQUENCE [LARGE SCALE GENOMIC DNA]</scope>
    <source>
        <strain evidence="2 3">DSM 26136</strain>
    </source>
</reference>
<evidence type="ECO:0000313" key="3">
    <source>
        <dbReference type="Proteomes" id="UP000196138"/>
    </source>
</evidence>
<name>A0A1Y0ETB9_9BURK</name>
<evidence type="ECO:0008006" key="4">
    <source>
        <dbReference type="Google" id="ProtNLM"/>
    </source>
</evidence>
<dbReference type="PANTHER" id="PTHR35813:SF1">
    <property type="entry name" value="INNER MEMBRANE PROTEIN YBAN"/>
    <property type="match status" value="1"/>
</dbReference>
<accession>A0A1Y0ETB9</accession>
<proteinExistence type="predicted"/>
<dbReference type="PIRSF" id="PIRSF016789">
    <property type="entry name" value="DUF454"/>
    <property type="match status" value="1"/>
</dbReference>
<feature type="transmembrane region" description="Helical" evidence="1">
    <location>
        <begin position="7"/>
        <end position="27"/>
    </location>
</feature>
<dbReference type="OrthoDB" id="9816293at2"/>
<keyword evidence="3" id="KW-1185">Reference proteome</keyword>
<dbReference type="AlphaFoldDB" id="A0A1Y0ETB9"/>
<sequence>MRLRMLCWRAVAVVFMGLGMVGVVLPVMPHVPFFLVALWAAGKGWPELERWLLRHPTFGPQLRNWREHRAISLPVKCMTTATMAISAIGMQWFGELPGWLRLGAPVLMLAGAIFIWTRPTR</sequence>
<evidence type="ECO:0000256" key="1">
    <source>
        <dbReference type="SAM" id="Phobius"/>
    </source>
</evidence>
<dbReference type="EMBL" id="CP021455">
    <property type="protein sequence ID" value="ARU06621.1"/>
    <property type="molecule type" value="Genomic_DNA"/>
</dbReference>
<dbReference type="GO" id="GO:0005886">
    <property type="term" value="C:plasma membrane"/>
    <property type="evidence" value="ECO:0007669"/>
    <property type="project" value="TreeGrafter"/>
</dbReference>
<dbReference type="PANTHER" id="PTHR35813">
    <property type="entry name" value="INNER MEMBRANE PROTEIN YBAN"/>
    <property type="match status" value="1"/>
</dbReference>
<gene>
    <name evidence="2" type="ORF">CCO03_03280</name>
</gene>
<dbReference type="InterPro" id="IPR007401">
    <property type="entry name" value="DUF454"/>
</dbReference>
<dbReference type="Pfam" id="PF04304">
    <property type="entry name" value="DUF454"/>
    <property type="match status" value="1"/>
</dbReference>
<organism evidence="2 3">
    <name type="scientific">Comamonas serinivorans</name>
    <dbReference type="NCBI Taxonomy" id="1082851"/>
    <lineage>
        <taxon>Bacteria</taxon>
        <taxon>Pseudomonadati</taxon>
        <taxon>Pseudomonadota</taxon>
        <taxon>Betaproteobacteria</taxon>
        <taxon>Burkholderiales</taxon>
        <taxon>Comamonadaceae</taxon>
        <taxon>Comamonas</taxon>
    </lineage>
</organism>